<keyword evidence="5 14" id="KW-0349">Heme</keyword>
<evidence type="ECO:0000313" key="17">
    <source>
        <dbReference type="EnsemblPlants" id="TraesCS2D02G364700.1"/>
    </source>
</evidence>
<dbReference type="PaxDb" id="4565-Traes_2DL_FC9E2C07B.1"/>
<feature type="transmembrane region" description="Helical" evidence="16">
    <location>
        <begin position="12"/>
        <end position="34"/>
    </location>
</feature>
<evidence type="ECO:0000256" key="4">
    <source>
        <dbReference type="ARBA" id="ARBA00010617"/>
    </source>
</evidence>
<protein>
    <recommendedName>
        <fullName evidence="19">Cytochrome P450</fullName>
    </recommendedName>
</protein>
<evidence type="ECO:0008006" key="19">
    <source>
        <dbReference type="Google" id="ProtNLM"/>
    </source>
</evidence>
<dbReference type="GO" id="GO:0016705">
    <property type="term" value="F:oxidoreductase activity, acting on paired donors, with incorporation or reduction of molecular oxygen"/>
    <property type="evidence" value="ECO:0007669"/>
    <property type="project" value="InterPro"/>
</dbReference>
<evidence type="ECO:0000256" key="5">
    <source>
        <dbReference type="ARBA" id="ARBA00022617"/>
    </source>
</evidence>
<evidence type="ECO:0000256" key="3">
    <source>
        <dbReference type="ARBA" id="ARBA00004972"/>
    </source>
</evidence>
<dbReference type="Gramene" id="TraesLDM2D03G01230000.1">
    <property type="protein sequence ID" value="TraesLDM2D03G01230000.1"/>
    <property type="gene ID" value="TraesLDM2D03G01230000"/>
</dbReference>
<gene>
    <name evidence="17" type="primary">LOC123053884</name>
</gene>
<comment type="pathway">
    <text evidence="3">Hormone biosynthesis.</text>
</comment>
<dbReference type="PRINTS" id="PR00463">
    <property type="entry name" value="EP450I"/>
</dbReference>
<dbReference type="Gramene" id="TraesARI2D03G01245360.1">
    <property type="protein sequence ID" value="TraesARI2D03G01245360.1"/>
    <property type="gene ID" value="TraesARI2D03G01245360"/>
</dbReference>
<reference evidence="17" key="1">
    <citation type="submission" date="2018-08" db="EMBL/GenBank/DDBJ databases">
        <authorList>
            <person name="Rossello M."/>
        </authorList>
    </citation>
    <scope>NUCLEOTIDE SEQUENCE [LARGE SCALE GENOMIC DNA]</scope>
    <source>
        <strain evidence="17">cv. Chinese Spring</strain>
    </source>
</reference>
<dbReference type="Gramene" id="TraesWEE_scaffold_076809_01G000300.1">
    <property type="protein sequence ID" value="TraesWEE_scaffold_076809_01G000300.1"/>
    <property type="gene ID" value="TraesWEE_scaffold_076809_01G000300"/>
</dbReference>
<dbReference type="SUPFAM" id="SSF48264">
    <property type="entry name" value="Cytochrome P450"/>
    <property type="match status" value="1"/>
</dbReference>
<evidence type="ECO:0000256" key="9">
    <source>
        <dbReference type="ARBA" id="ARBA00023002"/>
    </source>
</evidence>
<feature type="binding site" description="axial binding residue" evidence="14">
    <location>
        <position position="440"/>
    </location>
    <ligand>
        <name>heme</name>
        <dbReference type="ChEBI" id="CHEBI:30413"/>
    </ligand>
    <ligandPart>
        <name>Fe</name>
        <dbReference type="ChEBI" id="CHEBI:18248"/>
    </ligandPart>
</feature>
<dbReference type="GO" id="GO:0020037">
    <property type="term" value="F:heme binding"/>
    <property type="evidence" value="ECO:0007669"/>
    <property type="project" value="InterPro"/>
</dbReference>
<dbReference type="GO" id="GO:0004497">
    <property type="term" value="F:monooxygenase activity"/>
    <property type="evidence" value="ECO:0000318"/>
    <property type="project" value="GO_Central"/>
</dbReference>
<dbReference type="Gramene" id="TraesCS2D03G0837100.1">
    <property type="protein sequence ID" value="TraesCS2D03G0837100.1.CDS"/>
    <property type="gene ID" value="TraesCS2D03G0837100"/>
</dbReference>
<evidence type="ECO:0000313" key="18">
    <source>
        <dbReference type="Proteomes" id="UP000019116"/>
    </source>
</evidence>
<evidence type="ECO:0000256" key="10">
    <source>
        <dbReference type="ARBA" id="ARBA00023004"/>
    </source>
</evidence>
<dbReference type="GeneID" id="123053884"/>
<dbReference type="Pfam" id="PF00067">
    <property type="entry name" value="p450"/>
    <property type="match status" value="1"/>
</dbReference>
<keyword evidence="8 16" id="KW-1133">Transmembrane helix</keyword>
<evidence type="ECO:0000256" key="11">
    <source>
        <dbReference type="ARBA" id="ARBA00023033"/>
    </source>
</evidence>
<dbReference type="EnsemblPlants" id="TraesCS2D02G364700.1">
    <property type="protein sequence ID" value="TraesCS2D02G364700.1"/>
    <property type="gene ID" value="TraesCS2D02G364700"/>
</dbReference>
<dbReference type="Gramene" id="TraesCS2D02G364700.1">
    <property type="protein sequence ID" value="TraesCS2D02G364700.1"/>
    <property type="gene ID" value="TraesCS2D02G364700"/>
</dbReference>
<evidence type="ECO:0000256" key="16">
    <source>
        <dbReference type="SAM" id="Phobius"/>
    </source>
</evidence>
<evidence type="ECO:0000256" key="2">
    <source>
        <dbReference type="ARBA" id="ARBA00004370"/>
    </source>
</evidence>
<keyword evidence="11 15" id="KW-0503">Monooxygenase</keyword>
<dbReference type="CDD" id="cd11043">
    <property type="entry name" value="CYP90-like"/>
    <property type="match status" value="1"/>
</dbReference>
<keyword evidence="12 16" id="KW-0472">Membrane</keyword>
<dbReference type="Gramene" id="TraesSTA2D03G01217740.1">
    <property type="protein sequence ID" value="TraesSTA2D03G01217740.1"/>
    <property type="gene ID" value="TraesSTA2D03G01217740"/>
</dbReference>
<dbReference type="PANTHER" id="PTHR24286:SF378">
    <property type="entry name" value="CYTOCHROME P450"/>
    <property type="match status" value="1"/>
</dbReference>
<dbReference type="FunFam" id="1.10.630.10:FF:000020">
    <property type="entry name" value="Cytochrome P450 family protein"/>
    <property type="match status" value="1"/>
</dbReference>
<dbReference type="InterPro" id="IPR001128">
    <property type="entry name" value="Cyt_P450"/>
</dbReference>
<dbReference type="Gramene" id="TraesMAC2D03G01227080.1">
    <property type="protein sequence ID" value="TraesMAC2D03G01227080.1"/>
    <property type="gene ID" value="TraesMAC2D03G01227080"/>
</dbReference>
<dbReference type="PROSITE" id="PS00086">
    <property type="entry name" value="CYTOCHROME_P450"/>
    <property type="match status" value="1"/>
</dbReference>
<reference evidence="17" key="2">
    <citation type="submission" date="2018-10" db="UniProtKB">
        <authorList>
            <consortium name="EnsemblPlants"/>
        </authorList>
    </citation>
    <scope>IDENTIFICATION</scope>
</reference>
<keyword evidence="7 14" id="KW-0479">Metal-binding</keyword>
<dbReference type="GO" id="GO:0016132">
    <property type="term" value="P:brassinosteroid biosynthetic process"/>
    <property type="evidence" value="ECO:0000318"/>
    <property type="project" value="GO_Central"/>
</dbReference>
<name>A0A3B6DGB6_WHEAT</name>
<sequence length="491" mass="55364">MQMSVSIPVALATPWVVLVGMAALLAAWLVHLVIRWNVGAPCKAGAVLPPGSRGLPVLGESLEFFARSPSLELTPFLKRRLERYGPIFRTNLIGEDLIVSLDQDLNNLVFQKEEKLFQIWYPESLMRIMGADCIIATLGTFHKHLRTLVLRLFGPENLRVVLLHEVQQTAQASLLSWLGHPSIEVKEATSSMIFSITAKRLISYDSSSSDGKLWKQFDAFLQGLLAFPLYIPGTAFYKCMQDRKNVMKILKELLNERKKATCWESVDFIDILIDDLKDKKTLMNEKIALDLLFLLLFAGFETTSSGITATLKFLTGDPKALQELTEEHNNIRKRRANPDSEITWEEYKSMKFTSHVIHEALRLANIAPVMFRKATEEVHIKGYTIPKGSKIMVSPSSIHLDPTIYKDPNAFNPWRWKDTTEPMGGSSKEFMAFGGGLRLCVGADFAKLEMAVFLHCLVTKYSWKVIKGGNMVLSPGLQFPCGFHIQLLPKY</sequence>
<comment type="similarity">
    <text evidence="4 15">Belongs to the cytochrome P450 family.</text>
</comment>
<dbReference type="AlphaFoldDB" id="A0A3B6DGB6"/>
<dbReference type="PRINTS" id="PR00385">
    <property type="entry name" value="P450"/>
</dbReference>
<dbReference type="Proteomes" id="UP000019116">
    <property type="component" value="Chromosome 2D"/>
</dbReference>
<dbReference type="InterPro" id="IPR036396">
    <property type="entry name" value="Cyt_P450_sf"/>
</dbReference>
<dbReference type="Gramene" id="TraesJUL2D03G01235370.1">
    <property type="protein sequence ID" value="TraesJUL2D03G01235370.1"/>
    <property type="gene ID" value="TraesJUL2D03G01235370"/>
</dbReference>
<accession>A0A3B6DGB6</accession>
<keyword evidence="6 16" id="KW-0812">Transmembrane</keyword>
<keyword evidence="9 15" id="KW-0560">Oxidoreductase</keyword>
<dbReference type="STRING" id="4565.A0A3B6DGB6"/>
<dbReference type="Gramene" id="TraesNOR2D03G01245270.1">
    <property type="protein sequence ID" value="TraesNOR2D03G01245270.1"/>
    <property type="gene ID" value="TraesNOR2D03G01245270"/>
</dbReference>
<keyword evidence="10 14" id="KW-0408">Iron</keyword>
<evidence type="ECO:0000256" key="14">
    <source>
        <dbReference type="PIRSR" id="PIRSR602401-1"/>
    </source>
</evidence>
<comment type="pathway">
    <text evidence="13">Plant hormone biosynthesis.</text>
</comment>
<dbReference type="InterPro" id="IPR017972">
    <property type="entry name" value="Cyt_P450_CS"/>
</dbReference>
<dbReference type="OMA" id="TNMIMED"/>
<evidence type="ECO:0000256" key="15">
    <source>
        <dbReference type="RuleBase" id="RU000461"/>
    </source>
</evidence>
<proteinExistence type="inferred from homology"/>
<dbReference type="PANTHER" id="PTHR24286">
    <property type="entry name" value="CYTOCHROME P450 26"/>
    <property type="match status" value="1"/>
</dbReference>
<evidence type="ECO:0000256" key="1">
    <source>
        <dbReference type="ARBA" id="ARBA00001971"/>
    </source>
</evidence>
<comment type="cofactor">
    <cofactor evidence="1 14">
        <name>heme</name>
        <dbReference type="ChEBI" id="CHEBI:30413"/>
    </cofactor>
</comment>
<keyword evidence="18" id="KW-1185">Reference proteome</keyword>
<dbReference type="SMR" id="A0A3B6DGB6"/>
<evidence type="ECO:0000256" key="13">
    <source>
        <dbReference type="ARBA" id="ARBA00029441"/>
    </source>
</evidence>
<evidence type="ECO:0000256" key="12">
    <source>
        <dbReference type="ARBA" id="ARBA00023136"/>
    </source>
</evidence>
<dbReference type="Gene3D" id="1.10.630.10">
    <property type="entry name" value="Cytochrome P450"/>
    <property type="match status" value="1"/>
</dbReference>
<evidence type="ECO:0000256" key="6">
    <source>
        <dbReference type="ARBA" id="ARBA00022692"/>
    </source>
</evidence>
<comment type="subcellular location">
    <subcellularLocation>
        <location evidence="2">Membrane</location>
    </subcellularLocation>
</comment>
<evidence type="ECO:0000256" key="8">
    <source>
        <dbReference type="ARBA" id="ARBA00022989"/>
    </source>
</evidence>
<dbReference type="GO" id="GO:0005506">
    <property type="term" value="F:iron ion binding"/>
    <property type="evidence" value="ECO:0007669"/>
    <property type="project" value="InterPro"/>
</dbReference>
<dbReference type="Gramene" id="TraesJAG2D03G01235220.1">
    <property type="protein sequence ID" value="TraesJAG2D03G01235220.1"/>
    <property type="gene ID" value="TraesJAG2D03G01235220"/>
</dbReference>
<dbReference type="OrthoDB" id="1372046at2759"/>
<evidence type="ECO:0000256" key="7">
    <source>
        <dbReference type="ARBA" id="ARBA00022723"/>
    </source>
</evidence>
<dbReference type="GO" id="GO:0016020">
    <property type="term" value="C:membrane"/>
    <property type="evidence" value="ECO:0007669"/>
    <property type="project" value="UniProtKB-SubCell"/>
</dbReference>
<dbReference type="GO" id="GO:0010268">
    <property type="term" value="P:brassinosteroid homeostasis"/>
    <property type="evidence" value="ECO:0000318"/>
    <property type="project" value="GO_Central"/>
</dbReference>
<dbReference type="Gramene" id="TraesLAC2D03G01180450.1">
    <property type="protein sequence ID" value="TraesLAC2D03G01180450.1"/>
    <property type="gene ID" value="TraesLAC2D03G01180450"/>
</dbReference>
<organism evidence="17">
    <name type="scientific">Triticum aestivum</name>
    <name type="common">Wheat</name>
    <dbReference type="NCBI Taxonomy" id="4565"/>
    <lineage>
        <taxon>Eukaryota</taxon>
        <taxon>Viridiplantae</taxon>
        <taxon>Streptophyta</taxon>
        <taxon>Embryophyta</taxon>
        <taxon>Tracheophyta</taxon>
        <taxon>Spermatophyta</taxon>
        <taxon>Magnoliopsida</taxon>
        <taxon>Liliopsida</taxon>
        <taxon>Poales</taxon>
        <taxon>Poaceae</taxon>
        <taxon>BOP clade</taxon>
        <taxon>Pooideae</taxon>
        <taxon>Triticodae</taxon>
        <taxon>Triticeae</taxon>
        <taxon>Triticinae</taxon>
        <taxon>Triticum</taxon>
    </lineage>
</organism>
<dbReference type="RefSeq" id="XP_044333414.1">
    <property type="nucleotide sequence ID" value="XM_044477479.1"/>
</dbReference>
<dbReference type="InterPro" id="IPR002401">
    <property type="entry name" value="Cyt_P450_E_grp-I"/>
</dbReference>